<keyword evidence="6" id="KW-0808">Transferase</keyword>
<dbReference type="Gene3D" id="1.10.287.950">
    <property type="entry name" value="Methyl-accepting chemotaxis protein"/>
    <property type="match status" value="1"/>
</dbReference>
<dbReference type="SUPFAM" id="SSF103190">
    <property type="entry name" value="Sensory domain-like"/>
    <property type="match status" value="1"/>
</dbReference>
<dbReference type="AlphaFoldDB" id="A0A0D1C0R8"/>
<dbReference type="InterPro" id="IPR004089">
    <property type="entry name" value="MCPsignal_dom"/>
</dbReference>
<evidence type="ECO:0000256" key="5">
    <source>
        <dbReference type="ARBA" id="ARBA00022553"/>
    </source>
</evidence>
<keyword evidence="9 14" id="KW-1133">Transmembrane helix</keyword>
<dbReference type="PROSITE" id="PS50111">
    <property type="entry name" value="CHEMOTAXIS_TRANSDUC_2"/>
    <property type="match status" value="1"/>
</dbReference>
<evidence type="ECO:0000256" key="1">
    <source>
        <dbReference type="ARBA" id="ARBA00000085"/>
    </source>
</evidence>
<dbReference type="PROSITE" id="PS50885">
    <property type="entry name" value="HAMP"/>
    <property type="match status" value="1"/>
</dbReference>
<dbReference type="SMART" id="SM00283">
    <property type="entry name" value="MA"/>
    <property type="match status" value="1"/>
</dbReference>
<evidence type="ECO:0000256" key="9">
    <source>
        <dbReference type="ARBA" id="ARBA00022989"/>
    </source>
</evidence>
<dbReference type="InterPro" id="IPR050398">
    <property type="entry name" value="HssS/ArlS-like"/>
</dbReference>
<name>A0A0D1C0R8_CLOBO</name>
<feature type="domain" description="HAMP" evidence="16">
    <location>
        <begin position="203"/>
        <end position="258"/>
    </location>
</feature>
<dbReference type="InterPro" id="IPR029151">
    <property type="entry name" value="Sensor-like_sf"/>
</dbReference>
<evidence type="ECO:0000256" key="7">
    <source>
        <dbReference type="ARBA" id="ARBA00022692"/>
    </source>
</evidence>
<feature type="domain" description="Methyl-accepting transducer" evidence="15">
    <location>
        <begin position="277"/>
        <end position="514"/>
    </location>
</feature>
<feature type="transmembrane region" description="Helical" evidence="14">
    <location>
        <begin position="179"/>
        <end position="201"/>
    </location>
</feature>
<evidence type="ECO:0000256" key="3">
    <source>
        <dbReference type="ARBA" id="ARBA00012438"/>
    </source>
</evidence>
<dbReference type="GO" id="GO:0004888">
    <property type="term" value="F:transmembrane signaling receptor activity"/>
    <property type="evidence" value="ECO:0007669"/>
    <property type="project" value="InterPro"/>
</dbReference>
<evidence type="ECO:0000256" key="10">
    <source>
        <dbReference type="ARBA" id="ARBA00023136"/>
    </source>
</evidence>
<dbReference type="EMBL" id="JXSU01000007">
    <property type="protein sequence ID" value="KIS24601.1"/>
    <property type="molecule type" value="Genomic_DNA"/>
</dbReference>
<evidence type="ECO:0000313" key="18">
    <source>
        <dbReference type="Proteomes" id="UP000032250"/>
    </source>
</evidence>
<dbReference type="PANTHER" id="PTHR45528:SF10">
    <property type="entry name" value="METHYL-ACCEPTING CHEMOTAXIS PROTEIN"/>
    <property type="match status" value="1"/>
</dbReference>
<keyword evidence="12" id="KW-0807">Transducer</keyword>
<evidence type="ECO:0000256" key="2">
    <source>
        <dbReference type="ARBA" id="ARBA00004651"/>
    </source>
</evidence>
<dbReference type="RefSeq" id="WP_042384486.1">
    <property type="nucleotide sequence ID" value="NZ_JXSU01000007.1"/>
</dbReference>
<feature type="coiled-coil region" evidence="13">
    <location>
        <begin position="306"/>
        <end position="354"/>
    </location>
</feature>
<feature type="transmembrane region" description="Helical" evidence="14">
    <location>
        <begin position="6"/>
        <end position="30"/>
    </location>
</feature>
<dbReference type="PRINTS" id="PR00260">
    <property type="entry name" value="CHEMTRNSDUCR"/>
</dbReference>
<dbReference type="PATRIC" id="fig|1379739.3.peg.3157"/>
<evidence type="ECO:0000256" key="6">
    <source>
        <dbReference type="ARBA" id="ARBA00022679"/>
    </source>
</evidence>
<accession>A0A0D1C0R8</accession>
<evidence type="ECO:0000256" key="14">
    <source>
        <dbReference type="SAM" id="Phobius"/>
    </source>
</evidence>
<keyword evidence="4" id="KW-1003">Cell membrane</keyword>
<comment type="catalytic activity">
    <reaction evidence="1">
        <text>ATP + protein L-histidine = ADP + protein N-phospho-L-histidine.</text>
        <dbReference type="EC" id="2.7.13.3"/>
    </reaction>
</comment>
<dbReference type="EC" id="2.7.13.3" evidence="3"/>
<dbReference type="HOGENOM" id="CLU_000445_107_19_9"/>
<gene>
    <name evidence="17" type="ORF">N495_13815</name>
</gene>
<evidence type="ECO:0000259" key="15">
    <source>
        <dbReference type="PROSITE" id="PS50111"/>
    </source>
</evidence>
<evidence type="ECO:0000256" key="13">
    <source>
        <dbReference type="SAM" id="Coils"/>
    </source>
</evidence>
<dbReference type="Pfam" id="PF17202">
    <property type="entry name" value="sCache_3_3"/>
    <property type="match status" value="1"/>
</dbReference>
<keyword evidence="7 14" id="KW-0812">Transmembrane</keyword>
<proteinExistence type="inferred from homology"/>
<comment type="similarity">
    <text evidence="11">Belongs to the methyl-accepting chemotaxis (MCP) protein family.</text>
</comment>
<dbReference type="InterPro" id="IPR004090">
    <property type="entry name" value="Chemotax_Me-accpt_rcpt"/>
</dbReference>
<dbReference type="Proteomes" id="UP000032250">
    <property type="component" value="Unassembled WGS sequence"/>
</dbReference>
<organism evidence="17 18">
    <name type="scientific">Clostridium botulinum B2 450</name>
    <dbReference type="NCBI Taxonomy" id="1379739"/>
    <lineage>
        <taxon>Bacteria</taxon>
        <taxon>Bacillati</taxon>
        <taxon>Bacillota</taxon>
        <taxon>Clostridia</taxon>
        <taxon>Eubacteriales</taxon>
        <taxon>Clostridiaceae</taxon>
        <taxon>Clostridium</taxon>
    </lineage>
</organism>
<evidence type="ECO:0000256" key="8">
    <source>
        <dbReference type="ARBA" id="ARBA00022777"/>
    </source>
</evidence>
<sequence>MKLRKKLVLSFSIILFLFCIIMFSTVYITVNNMANKSFLKNIKDNANLGYSYLDSKYPGKWNIKGDKLYKGEELINNNFYVVDNIKEQTRSLVTIFMKDTRVSTNVISSDGKRAVGTKASKEVLEKVLDKGEEFQGTAKVAGKDVLTYYKPIKDSNSKIIGMWFIGVEKEAIKKEVWKILSYILLIILIVLIIGIILFNFIGNSIVKNIYSFNEYLKNMSQGDFNKELNAKYLKLKDELGQMFNNLEYMQIAIKDILKEVISDSKDSIKSNEDVFILIDKLSSNVEQVTSTTEEISAAMEETAASAEEINATANEIEKSIEVIANKIGETYKKSDDISNKANKLKKDAENSRKEAFNLYKTNEKELSEAIEKSKSVEKINVLSEAILKITEQTNLLALNAAIEAARAGEAGKGFSVVAEEIRKLAEESNNTANEIQEITKIVVSAVENLANNSNKILTFIDGKVVKDYENLVTIGEMYSSDAEYYKVVSENISSTTEEVLASMKNVIESIDSVTIAANEAADGTSNIAKSANDILEESNNVKCKSEESMSNSEKLINSISKFKI</sequence>
<reference evidence="17 18" key="1">
    <citation type="submission" date="2014-06" db="EMBL/GenBank/DDBJ databases">
        <title>Genome characterization of distinct group I Clostridium botulinum lineages.</title>
        <authorList>
            <person name="Giordani F."/>
            <person name="Anselmo A."/>
            <person name="Fillo S."/>
            <person name="Palozzi A.M."/>
            <person name="Fortunato A."/>
            <person name="Gentile B."/>
            <person name="Ciammaruconi A."/>
            <person name="Anniballi F."/>
            <person name="De Medici D."/>
            <person name="Lista F."/>
        </authorList>
    </citation>
    <scope>NUCLEOTIDE SEQUENCE [LARGE SCALE GENOMIC DNA]</scope>
    <source>
        <strain evidence="17 18">B2 450</strain>
    </source>
</reference>
<dbReference type="GO" id="GO:0006935">
    <property type="term" value="P:chemotaxis"/>
    <property type="evidence" value="ECO:0007669"/>
    <property type="project" value="InterPro"/>
</dbReference>
<protein>
    <recommendedName>
        <fullName evidence="3">histidine kinase</fullName>
        <ecNumber evidence="3">2.7.13.3</ecNumber>
    </recommendedName>
</protein>
<dbReference type="Pfam" id="PF00015">
    <property type="entry name" value="MCPsignal"/>
    <property type="match status" value="1"/>
</dbReference>
<keyword evidence="5" id="KW-0597">Phosphoprotein</keyword>
<keyword evidence="10 14" id="KW-0472">Membrane</keyword>
<dbReference type="OrthoDB" id="9814363at2"/>
<dbReference type="GO" id="GO:0005886">
    <property type="term" value="C:plasma membrane"/>
    <property type="evidence" value="ECO:0007669"/>
    <property type="project" value="UniProtKB-SubCell"/>
</dbReference>
<dbReference type="InterPro" id="IPR003660">
    <property type="entry name" value="HAMP_dom"/>
</dbReference>
<dbReference type="GO" id="GO:0000155">
    <property type="term" value="F:phosphorelay sensor kinase activity"/>
    <property type="evidence" value="ECO:0007669"/>
    <property type="project" value="TreeGrafter"/>
</dbReference>
<evidence type="ECO:0000256" key="4">
    <source>
        <dbReference type="ARBA" id="ARBA00022475"/>
    </source>
</evidence>
<evidence type="ECO:0000313" key="17">
    <source>
        <dbReference type="EMBL" id="KIS24601.1"/>
    </source>
</evidence>
<dbReference type="InterPro" id="IPR033463">
    <property type="entry name" value="sCache_3"/>
</dbReference>
<comment type="caution">
    <text evidence="17">The sequence shown here is derived from an EMBL/GenBank/DDBJ whole genome shotgun (WGS) entry which is preliminary data.</text>
</comment>
<comment type="subcellular location">
    <subcellularLocation>
        <location evidence="2">Cell membrane</location>
        <topology evidence="2">Multi-pass membrane protein</topology>
    </subcellularLocation>
</comment>
<dbReference type="SUPFAM" id="SSF58104">
    <property type="entry name" value="Methyl-accepting chemotaxis protein (MCP) signaling domain"/>
    <property type="match status" value="1"/>
</dbReference>
<keyword evidence="8" id="KW-0418">Kinase</keyword>
<evidence type="ECO:0000256" key="11">
    <source>
        <dbReference type="ARBA" id="ARBA00029447"/>
    </source>
</evidence>
<keyword evidence="13" id="KW-0175">Coiled coil</keyword>
<dbReference type="PANTHER" id="PTHR45528">
    <property type="entry name" value="SENSOR HISTIDINE KINASE CPXA"/>
    <property type="match status" value="1"/>
</dbReference>
<evidence type="ECO:0000259" key="16">
    <source>
        <dbReference type="PROSITE" id="PS50885"/>
    </source>
</evidence>
<evidence type="ECO:0000256" key="12">
    <source>
        <dbReference type="PROSITE-ProRule" id="PRU00284"/>
    </source>
</evidence>